<feature type="compositionally biased region" description="Low complexity" evidence="1">
    <location>
        <begin position="37"/>
        <end position="110"/>
    </location>
</feature>
<evidence type="ECO:0000256" key="2">
    <source>
        <dbReference type="SAM" id="Phobius"/>
    </source>
</evidence>
<dbReference type="Proteomes" id="UP000545286">
    <property type="component" value="Unassembled WGS sequence"/>
</dbReference>
<protein>
    <recommendedName>
        <fullName evidence="6">Gram-positive cocci surface proteins LPxTG domain-containing protein</fullName>
    </recommendedName>
</protein>
<keyword evidence="2" id="KW-0472">Membrane</keyword>
<feature type="chain" id="PRO_5031307035" description="Gram-positive cocci surface proteins LPxTG domain-containing protein" evidence="3">
    <location>
        <begin position="37"/>
        <end position="382"/>
    </location>
</feature>
<evidence type="ECO:0000256" key="3">
    <source>
        <dbReference type="SAM" id="SignalP"/>
    </source>
</evidence>
<dbReference type="EMBL" id="JACHWJ010000005">
    <property type="protein sequence ID" value="MBB2958928.1"/>
    <property type="molecule type" value="Genomic_DNA"/>
</dbReference>
<evidence type="ECO:0000256" key="1">
    <source>
        <dbReference type="SAM" id="MobiDB-lite"/>
    </source>
</evidence>
<keyword evidence="2" id="KW-0812">Transmembrane</keyword>
<accession>A0A7W4UR08</accession>
<evidence type="ECO:0000313" key="4">
    <source>
        <dbReference type="EMBL" id="MBB2958928.1"/>
    </source>
</evidence>
<dbReference type="RefSeq" id="WP_183626123.1">
    <property type="nucleotide sequence ID" value="NZ_JACHWJ010000005.1"/>
</dbReference>
<dbReference type="AlphaFoldDB" id="A0A7W4UR08"/>
<name>A0A7W4UR08_9MICO</name>
<comment type="caution">
    <text evidence="4">The sequence shown here is derived from an EMBL/GenBank/DDBJ whole genome shotgun (WGS) entry which is preliminary data.</text>
</comment>
<proteinExistence type="predicted"/>
<feature type="region of interest" description="Disordered" evidence="1">
    <location>
        <begin position="37"/>
        <end position="113"/>
    </location>
</feature>
<feature type="transmembrane region" description="Helical" evidence="2">
    <location>
        <begin position="354"/>
        <end position="374"/>
    </location>
</feature>
<keyword evidence="3" id="KW-0732">Signal</keyword>
<keyword evidence="2" id="KW-1133">Transmembrane helix</keyword>
<evidence type="ECO:0000313" key="5">
    <source>
        <dbReference type="Proteomes" id="UP000545286"/>
    </source>
</evidence>
<organism evidence="4 5">
    <name type="scientific">Pseudoclavibacter helvolus</name>
    <dbReference type="NCBI Taxonomy" id="255205"/>
    <lineage>
        <taxon>Bacteria</taxon>
        <taxon>Bacillati</taxon>
        <taxon>Actinomycetota</taxon>
        <taxon>Actinomycetes</taxon>
        <taxon>Micrococcales</taxon>
        <taxon>Microbacteriaceae</taxon>
        <taxon>Pseudoclavibacter</taxon>
    </lineage>
</organism>
<feature type="region of interest" description="Disordered" evidence="1">
    <location>
        <begin position="323"/>
        <end position="343"/>
    </location>
</feature>
<feature type="compositionally biased region" description="Low complexity" evidence="1">
    <location>
        <begin position="323"/>
        <end position="332"/>
    </location>
</feature>
<feature type="signal peptide" evidence="3">
    <location>
        <begin position="1"/>
        <end position="36"/>
    </location>
</feature>
<sequence>MASSFSSSSRKCASALTIAFGVLASGAVLTAAPAYAATTTPPTSPAETTPVATETATPSESTTPTETTPAETTPAETTPAEESTPVESTPAEPTETAEAPAAEGAATKPSFTPDEGVTYVLTGLAPNTKLSSITLTLPDGSAVAVPAAADNSWTTDAEGTYSGEITSTGLLPEGDYSVTVTQNYNDAAGQPAQNVVTFGFNVAALATATPTPTVDPTPTVEAPVAYATAGSFLPTENITYVAQHFTPGVALDITVVYPDGTSVEVEPTDDSVVAEDGTYSGELINQSGVPLPLGEYTVQLSQEGGLSASFTFLVAEATPGATTAPTATAAPAGNGGTNTGHKTPELATTGAEDVFGAAGIGLLALATGAGVLVARRLAAKKA</sequence>
<keyword evidence="5" id="KW-1185">Reference proteome</keyword>
<gene>
    <name evidence="4" type="ORF">FHX72_003080</name>
</gene>
<evidence type="ECO:0008006" key="6">
    <source>
        <dbReference type="Google" id="ProtNLM"/>
    </source>
</evidence>
<reference evidence="4 5" key="1">
    <citation type="submission" date="2020-08" db="EMBL/GenBank/DDBJ databases">
        <title>Sequencing the genomes of 1000 actinobacteria strains.</title>
        <authorList>
            <person name="Klenk H.-P."/>
        </authorList>
    </citation>
    <scope>NUCLEOTIDE SEQUENCE [LARGE SCALE GENOMIC DNA]</scope>
    <source>
        <strain evidence="4 5">DSM 20419</strain>
    </source>
</reference>